<evidence type="ECO:0000256" key="2">
    <source>
        <dbReference type="ARBA" id="ARBA00005885"/>
    </source>
</evidence>
<dbReference type="FunCoup" id="A0A7J7C0L3">
    <property type="interactions" value="87"/>
</dbReference>
<dbReference type="GO" id="GO:0005874">
    <property type="term" value="C:microtubule"/>
    <property type="evidence" value="ECO:0007669"/>
    <property type="project" value="UniProtKB-KW"/>
</dbReference>
<evidence type="ECO:0000313" key="10">
    <source>
        <dbReference type="Proteomes" id="UP000593562"/>
    </source>
</evidence>
<evidence type="ECO:0000259" key="8">
    <source>
        <dbReference type="Pfam" id="PF06886"/>
    </source>
</evidence>
<comment type="similarity">
    <text evidence="2">Belongs to the TPX2 family.</text>
</comment>
<keyword evidence="5" id="KW-0206">Cytoskeleton</keyword>
<feature type="compositionally biased region" description="Basic and acidic residues" evidence="7">
    <location>
        <begin position="339"/>
        <end position="352"/>
    </location>
</feature>
<dbReference type="AlphaFoldDB" id="A0A7J7C0L3"/>
<dbReference type="Pfam" id="PF06886">
    <property type="entry name" value="TPX2"/>
    <property type="match status" value="1"/>
</dbReference>
<evidence type="ECO:0000256" key="7">
    <source>
        <dbReference type="SAM" id="MobiDB-lite"/>
    </source>
</evidence>
<keyword evidence="10" id="KW-1185">Reference proteome</keyword>
<comment type="caution">
    <text evidence="9">The sequence shown here is derived from an EMBL/GenBank/DDBJ whole genome shotgun (WGS) entry which is preliminary data.</text>
</comment>
<accession>A0A7J7C0L3</accession>
<evidence type="ECO:0000313" key="9">
    <source>
        <dbReference type="EMBL" id="KAF5727661.1"/>
    </source>
</evidence>
<protein>
    <submittedName>
        <fullName evidence="9">Neurofilament heavy polypeptide-like isoform X1</fullName>
    </submittedName>
</protein>
<evidence type="ECO:0000256" key="6">
    <source>
        <dbReference type="SAM" id="Coils"/>
    </source>
</evidence>
<feature type="compositionally biased region" description="Polar residues" evidence="7">
    <location>
        <begin position="266"/>
        <end position="279"/>
    </location>
</feature>
<feature type="region of interest" description="Disordered" evidence="7">
    <location>
        <begin position="254"/>
        <end position="359"/>
    </location>
</feature>
<evidence type="ECO:0000256" key="3">
    <source>
        <dbReference type="ARBA" id="ARBA00022490"/>
    </source>
</evidence>
<organism evidence="9 10">
    <name type="scientific">Tripterygium wilfordii</name>
    <name type="common">Thunder God vine</name>
    <dbReference type="NCBI Taxonomy" id="458696"/>
    <lineage>
        <taxon>Eukaryota</taxon>
        <taxon>Viridiplantae</taxon>
        <taxon>Streptophyta</taxon>
        <taxon>Embryophyta</taxon>
        <taxon>Tracheophyta</taxon>
        <taxon>Spermatophyta</taxon>
        <taxon>Magnoliopsida</taxon>
        <taxon>eudicotyledons</taxon>
        <taxon>Gunneridae</taxon>
        <taxon>Pentapetalae</taxon>
        <taxon>rosids</taxon>
        <taxon>fabids</taxon>
        <taxon>Celastrales</taxon>
        <taxon>Celastraceae</taxon>
        <taxon>Tripterygium</taxon>
    </lineage>
</organism>
<feature type="compositionally biased region" description="Polar residues" evidence="7">
    <location>
        <begin position="316"/>
        <end position="338"/>
    </location>
</feature>
<evidence type="ECO:0000256" key="1">
    <source>
        <dbReference type="ARBA" id="ARBA00004245"/>
    </source>
</evidence>
<sequence>MAGEIEEPFSFSFQADSFRSGSISFGKYENESLSWERRSSFSHNRYLEEVEKCSKPGSVIEKKAYFEAHFKKKAMLHQNSSGGQNGREYDTSDNEVLENINYKEEYDNVNEGSEPASTNGGLLGNPNNWEDNNGEERNQLNYVDDASHSAHFKKELGNVDYGEEFDSRFGYLDDSGTQCAYYDESPKGSEHRKESEVAACGVDDSMVFPSGLEIEASMSKSNSLDGFQEDGMQEPNQTEICSGKLLVDDGETEMEVNRRPDDISISFESSRPFNSSPKNKTGKKVSKSSLEHRRTHSAELMAAVASKSTKPRLKSLVSTVAKGSSSDPSKTSAKNQNIMEKESQQRPKKEKQPSQVAIPTRHWLNRNAKKEISDTEITKTKPNIERKSEKVIRTKNVIEPQSSASKVEPRVHDSSNRLKNTVALTKLDIRTSAASFDFKSSERAERRKEFYKKLEKEMHAKKAETNQLLAITQEKKEAEIKQFRRSLNFKATPMLSFYSAGLIGNKVAYHFCICLDFLWVFWLSREQLNCLSPGRFTYF</sequence>
<dbReference type="Proteomes" id="UP000593562">
    <property type="component" value="Unassembled WGS sequence"/>
</dbReference>
<dbReference type="PANTHER" id="PTHR47067">
    <property type="entry name" value="TPX2 (TARGETING PROTEIN FOR XKLP2) PROTEIN FAMILY-RELATED"/>
    <property type="match status" value="1"/>
</dbReference>
<dbReference type="InterPro" id="IPR027329">
    <property type="entry name" value="TPX2_C"/>
</dbReference>
<reference evidence="9 10" key="1">
    <citation type="journal article" date="2020" name="Nat. Commun.">
        <title>Genome of Tripterygium wilfordii and identification of cytochrome P450 involved in triptolide biosynthesis.</title>
        <authorList>
            <person name="Tu L."/>
            <person name="Su P."/>
            <person name="Zhang Z."/>
            <person name="Gao L."/>
            <person name="Wang J."/>
            <person name="Hu T."/>
            <person name="Zhou J."/>
            <person name="Zhang Y."/>
            <person name="Zhao Y."/>
            <person name="Liu Y."/>
            <person name="Song Y."/>
            <person name="Tong Y."/>
            <person name="Lu Y."/>
            <person name="Yang J."/>
            <person name="Xu C."/>
            <person name="Jia M."/>
            <person name="Peters R.J."/>
            <person name="Huang L."/>
            <person name="Gao W."/>
        </authorList>
    </citation>
    <scope>NUCLEOTIDE SEQUENCE [LARGE SCALE GENOMIC DNA]</scope>
    <source>
        <strain evidence="10">cv. XIE 37</strain>
        <tissue evidence="9">Leaf</tissue>
    </source>
</reference>
<keyword evidence="3" id="KW-0963">Cytoplasm</keyword>
<gene>
    <name evidence="9" type="ORF">HS088_TW22G01357</name>
</gene>
<feature type="coiled-coil region" evidence="6">
    <location>
        <begin position="451"/>
        <end position="481"/>
    </location>
</feature>
<feature type="domain" description="TPX2 C-terminal" evidence="8">
    <location>
        <begin position="436"/>
        <end position="501"/>
    </location>
</feature>
<keyword evidence="6" id="KW-0175">Coiled coil</keyword>
<dbReference type="InterPro" id="IPR044216">
    <property type="entry name" value="WDL7"/>
</dbReference>
<proteinExistence type="inferred from homology"/>
<evidence type="ECO:0000256" key="5">
    <source>
        <dbReference type="ARBA" id="ARBA00023212"/>
    </source>
</evidence>
<keyword evidence="4" id="KW-0493">Microtubule</keyword>
<evidence type="ECO:0000256" key="4">
    <source>
        <dbReference type="ARBA" id="ARBA00022701"/>
    </source>
</evidence>
<dbReference type="PANTHER" id="PTHR47067:SF6">
    <property type="entry name" value="PROTEIN WVD2-LIKE 7"/>
    <property type="match status" value="1"/>
</dbReference>
<dbReference type="InParanoid" id="A0A7J7C0L3"/>
<dbReference type="EMBL" id="JAAARO010000022">
    <property type="protein sequence ID" value="KAF5727661.1"/>
    <property type="molecule type" value="Genomic_DNA"/>
</dbReference>
<comment type="subcellular location">
    <subcellularLocation>
        <location evidence="1">Cytoplasm</location>
        <location evidence="1">Cytoskeleton</location>
    </subcellularLocation>
</comment>
<name>A0A7J7C0L3_TRIWF</name>